<reference evidence="1" key="1">
    <citation type="submission" date="2019-08" db="EMBL/GenBank/DDBJ databases">
        <title>Genome sequence of Clostridiales bacterium MT110.</title>
        <authorList>
            <person name="Cao J."/>
        </authorList>
    </citation>
    <scope>NUCLEOTIDE SEQUENCE</scope>
    <source>
        <strain evidence="1">MT110</strain>
    </source>
</reference>
<proteinExistence type="predicted"/>
<dbReference type="Proteomes" id="UP000594014">
    <property type="component" value="Chromosome"/>
</dbReference>
<evidence type="ECO:0000313" key="1">
    <source>
        <dbReference type="EMBL" id="QOX64921.1"/>
    </source>
</evidence>
<dbReference type="EMBL" id="CP042469">
    <property type="protein sequence ID" value="QOX64921.1"/>
    <property type="molecule type" value="Genomic_DNA"/>
</dbReference>
<name>A0ACD1AFG1_9FIRM</name>
<keyword evidence="2" id="KW-1185">Reference proteome</keyword>
<dbReference type="EC" id="6.3.4.4" evidence="1"/>
<organism evidence="1 2">
    <name type="scientific">Anoxybacterium hadale</name>
    <dbReference type="NCBI Taxonomy" id="3408580"/>
    <lineage>
        <taxon>Bacteria</taxon>
        <taxon>Bacillati</taxon>
        <taxon>Bacillota</taxon>
        <taxon>Clostridia</taxon>
        <taxon>Peptostreptococcales</taxon>
        <taxon>Anaerovoracaceae</taxon>
        <taxon>Anoxybacterium</taxon>
    </lineage>
</organism>
<keyword evidence="1" id="KW-0436">Ligase</keyword>
<accession>A0ACD1AFG1</accession>
<evidence type="ECO:0000313" key="2">
    <source>
        <dbReference type="Proteomes" id="UP000594014"/>
    </source>
</evidence>
<sequence length="427" mass="46851">MPGLAIVGSQWGDEGKGKIIDYLAEKADMVVRGQGGNNAGHTVVIGDKKYALHLIPSGILNPGAINVIGNGVVFDPEGFFNELAVLEKDGVDTSGIFISDRAHIVFPYHKVLDGLYEAARGKDDIGTTKKGIGPCYMDKIERSGIRTCDMLDEETFREKLAAQIDRKNDIIVKLFGSTPVDKAAMIETFVDYAKRLTPYIKDTGVMVYESLEQGNKVLFEGAQGSLLDVDLGTYPYVTSSHPTSGGFTTGSGIGAGAIQEVLGITKAYTTRVGKGPFVTEEDNETGNKIRELGREYGVTTGRPRRCGWFDAVVVRYSARINGMTSLSLMLLDVLGEFETIKICTSYEHDGEQIHHFPARLDLLENCKPVYRELKGWMSDISACKTYEELPEEAKAYIQAIEETTGVPVKIISVGPRRDQTIIREQIF</sequence>
<protein>
    <submittedName>
        <fullName evidence="1">Adenylosuccinate synthase</fullName>
        <ecNumber evidence="1">6.3.4.4</ecNumber>
    </submittedName>
</protein>
<gene>
    <name evidence="1" type="ORF">FRZ06_16995</name>
</gene>